<evidence type="ECO:0000256" key="1">
    <source>
        <dbReference type="SAM" id="Phobius"/>
    </source>
</evidence>
<dbReference type="STRING" id="85643.Tmz1t_0817"/>
<dbReference type="InterPro" id="IPR003848">
    <property type="entry name" value="DUF218"/>
</dbReference>
<dbReference type="GO" id="GO:0043164">
    <property type="term" value="P:Gram-negative-bacterium-type cell wall biogenesis"/>
    <property type="evidence" value="ECO:0007669"/>
    <property type="project" value="TreeGrafter"/>
</dbReference>
<proteinExistence type="predicted"/>
<accession>C4ZLH4</accession>
<evidence type="ECO:0000313" key="3">
    <source>
        <dbReference type="EMBL" id="ACK53586.1"/>
    </source>
</evidence>
<dbReference type="Proteomes" id="UP000002186">
    <property type="component" value="Chromosome"/>
</dbReference>
<feature type="domain" description="DUF218" evidence="2">
    <location>
        <begin position="86"/>
        <end position="251"/>
    </location>
</feature>
<dbReference type="Gene3D" id="3.40.50.620">
    <property type="entry name" value="HUPs"/>
    <property type="match status" value="1"/>
</dbReference>
<keyword evidence="1" id="KW-0472">Membrane</keyword>
<reference evidence="4" key="1">
    <citation type="submission" date="2009-05" db="EMBL/GenBank/DDBJ databases">
        <title>Complete sequence of chromosome of Thauera sp. MZ1T.</title>
        <authorList>
            <consortium name="US DOE Joint Genome Institute"/>
            <person name="Lucas S."/>
            <person name="Copeland A."/>
            <person name="Lapidus A."/>
            <person name="Glavina del Rio T."/>
            <person name="Dalin E."/>
            <person name="Tice H."/>
            <person name="Bruce D."/>
            <person name="Goodwin L."/>
            <person name="Pitluck S."/>
            <person name="Sims D."/>
            <person name="Brettin T."/>
            <person name="Detter J.C."/>
            <person name="Han C."/>
            <person name="Larimer F."/>
            <person name="Land M."/>
            <person name="Hauser L."/>
            <person name="Kyrpides N."/>
            <person name="Mikhailova N."/>
            <person name="Sayler G.S."/>
        </authorList>
    </citation>
    <scope>NUCLEOTIDE SEQUENCE [LARGE SCALE GENOMIC DNA]</scope>
    <source>
        <strain evidence="4">MZ1T</strain>
    </source>
</reference>
<dbReference type="RefSeq" id="WP_012584652.1">
    <property type="nucleotide sequence ID" value="NC_011662.2"/>
</dbReference>
<evidence type="ECO:0000313" key="4">
    <source>
        <dbReference type="Proteomes" id="UP000002186"/>
    </source>
</evidence>
<dbReference type="GO" id="GO:0000270">
    <property type="term" value="P:peptidoglycan metabolic process"/>
    <property type="evidence" value="ECO:0007669"/>
    <property type="project" value="TreeGrafter"/>
</dbReference>
<dbReference type="KEGG" id="tmz:Tmz1t_0817"/>
<keyword evidence="1" id="KW-1133">Transmembrane helix</keyword>
<feature type="transmembrane region" description="Helical" evidence="1">
    <location>
        <begin position="47"/>
        <end position="69"/>
    </location>
</feature>
<dbReference type="Pfam" id="PF02698">
    <property type="entry name" value="DUF218"/>
    <property type="match status" value="1"/>
</dbReference>
<name>C4ZLH4_THASP</name>
<feature type="transmembrane region" description="Helical" evidence="1">
    <location>
        <begin position="15"/>
        <end position="35"/>
    </location>
</feature>
<dbReference type="PANTHER" id="PTHR30336">
    <property type="entry name" value="INNER MEMBRANE PROTEIN, PROBABLE PERMEASE"/>
    <property type="match status" value="1"/>
</dbReference>
<sequence>MELDPDTLLFWLKKLVAVLALPPVLPLLPIVIGLITLRRRPRLGLAFAWAGVALNLLLIFPPSVGWLVARVEYPQMLDRARAREAQAIVVLGAGKRTHAPEFGGETVNRLALERLRYAAALARETRLPVLVSGGAPAGDTPEAYLMEALLRDEYGVPPRWVESASRDTRENARFSAVHLQAAGVKRILLVTHAMHMERARPEFEAAGLDVIPAPTAWLGGGDSPGDAQPLPFAPSQNTAYAAWFALHELLGRLAYRWSR</sequence>
<dbReference type="EMBL" id="CP001281">
    <property type="protein sequence ID" value="ACK53586.1"/>
    <property type="molecule type" value="Genomic_DNA"/>
</dbReference>
<dbReference type="CDD" id="cd06259">
    <property type="entry name" value="YdcF-like"/>
    <property type="match status" value="1"/>
</dbReference>
<dbReference type="PANTHER" id="PTHR30336:SF4">
    <property type="entry name" value="ENVELOPE BIOGENESIS FACTOR ELYC"/>
    <property type="match status" value="1"/>
</dbReference>
<dbReference type="OrthoDB" id="9809813at2"/>
<gene>
    <name evidence="3" type="ordered locus">Tmz1t_0817</name>
</gene>
<dbReference type="HOGENOM" id="CLU_053514_3_0_4"/>
<evidence type="ECO:0000259" key="2">
    <source>
        <dbReference type="Pfam" id="PF02698"/>
    </source>
</evidence>
<keyword evidence="1" id="KW-0812">Transmembrane</keyword>
<protein>
    <recommendedName>
        <fullName evidence="2">DUF218 domain-containing protein</fullName>
    </recommendedName>
</protein>
<dbReference type="eggNOG" id="COG1434">
    <property type="taxonomic scope" value="Bacteria"/>
</dbReference>
<dbReference type="AlphaFoldDB" id="C4ZLH4"/>
<dbReference type="InterPro" id="IPR051599">
    <property type="entry name" value="Cell_Envelope_Assoc"/>
</dbReference>
<dbReference type="GO" id="GO:0005886">
    <property type="term" value="C:plasma membrane"/>
    <property type="evidence" value="ECO:0007669"/>
    <property type="project" value="TreeGrafter"/>
</dbReference>
<organism evidence="3 4">
    <name type="scientific">Thauera aminoaromatica</name>
    <dbReference type="NCBI Taxonomy" id="164330"/>
    <lineage>
        <taxon>Bacteria</taxon>
        <taxon>Pseudomonadati</taxon>
        <taxon>Pseudomonadota</taxon>
        <taxon>Betaproteobacteria</taxon>
        <taxon>Rhodocyclales</taxon>
        <taxon>Zoogloeaceae</taxon>
        <taxon>Thauera</taxon>
    </lineage>
</organism>
<keyword evidence="4" id="KW-1185">Reference proteome</keyword>
<dbReference type="InterPro" id="IPR014729">
    <property type="entry name" value="Rossmann-like_a/b/a_fold"/>
</dbReference>
<reference evidence="3 4" key="2">
    <citation type="journal article" date="2012" name="Stand. Genomic Sci.">
        <title>Complete genome sequence of Thauera aminoaromatica strain MZ1T.</title>
        <authorList>
            <person name="Jiang K."/>
            <person name="Sanseverino J."/>
            <person name="Chauhan A."/>
            <person name="Lucas S."/>
            <person name="Copeland A."/>
            <person name="Lapidus A."/>
            <person name="Del Rio T.G."/>
            <person name="Dalin E."/>
            <person name="Tice H."/>
            <person name="Bruce D."/>
            <person name="Goodwin L."/>
            <person name="Pitluck S."/>
            <person name="Sims D."/>
            <person name="Brettin T."/>
            <person name="Detter J.C."/>
            <person name="Han C."/>
            <person name="Chang Y.J."/>
            <person name="Larimer F."/>
            <person name="Land M."/>
            <person name="Hauser L."/>
            <person name="Kyrpides N.C."/>
            <person name="Mikhailova N."/>
            <person name="Moser S."/>
            <person name="Jegier P."/>
            <person name="Close D."/>
            <person name="Debruyn J.M."/>
            <person name="Wang Y."/>
            <person name="Layton A.C."/>
            <person name="Allen M.S."/>
            <person name="Sayler G.S."/>
        </authorList>
    </citation>
    <scope>NUCLEOTIDE SEQUENCE [LARGE SCALE GENOMIC DNA]</scope>
    <source>
        <strain evidence="3 4">MZ1T</strain>
    </source>
</reference>